<evidence type="ECO:0000256" key="7">
    <source>
        <dbReference type="SAM" id="Phobius"/>
    </source>
</evidence>
<feature type="transmembrane region" description="Helical" evidence="7">
    <location>
        <begin position="145"/>
        <end position="169"/>
    </location>
</feature>
<feature type="transmembrane region" description="Helical" evidence="7">
    <location>
        <begin position="175"/>
        <end position="193"/>
    </location>
</feature>
<dbReference type="PANTHER" id="PTHR43266">
    <property type="entry name" value="MACROLIDE-EFFLUX PROTEIN"/>
    <property type="match status" value="1"/>
</dbReference>
<dbReference type="GO" id="GO:0022857">
    <property type="term" value="F:transmembrane transporter activity"/>
    <property type="evidence" value="ECO:0007669"/>
    <property type="project" value="InterPro"/>
</dbReference>
<feature type="transmembrane region" description="Helical" evidence="7">
    <location>
        <begin position="337"/>
        <end position="359"/>
    </location>
</feature>
<evidence type="ECO:0000256" key="6">
    <source>
        <dbReference type="ARBA" id="ARBA00023136"/>
    </source>
</evidence>
<feature type="transmembrane region" description="Helical" evidence="7">
    <location>
        <begin position="263"/>
        <end position="283"/>
    </location>
</feature>
<organism evidence="8 9">
    <name type="scientific">Saccharobesus litoralis</name>
    <dbReference type="NCBI Taxonomy" id="2172099"/>
    <lineage>
        <taxon>Bacteria</taxon>
        <taxon>Pseudomonadati</taxon>
        <taxon>Pseudomonadota</taxon>
        <taxon>Gammaproteobacteria</taxon>
        <taxon>Alteromonadales</taxon>
        <taxon>Alteromonadaceae</taxon>
        <taxon>Saccharobesus</taxon>
    </lineage>
</organism>
<dbReference type="RefSeq" id="WP_108602663.1">
    <property type="nucleotide sequence ID" value="NZ_CP026604.1"/>
</dbReference>
<evidence type="ECO:0000256" key="1">
    <source>
        <dbReference type="ARBA" id="ARBA00004651"/>
    </source>
</evidence>
<dbReference type="EMBL" id="CP026604">
    <property type="protein sequence ID" value="AWB66601.1"/>
    <property type="molecule type" value="Genomic_DNA"/>
</dbReference>
<evidence type="ECO:0000256" key="5">
    <source>
        <dbReference type="ARBA" id="ARBA00022989"/>
    </source>
</evidence>
<evidence type="ECO:0000256" key="3">
    <source>
        <dbReference type="ARBA" id="ARBA00022475"/>
    </source>
</evidence>
<dbReference type="Pfam" id="PF07690">
    <property type="entry name" value="MFS_1"/>
    <property type="match status" value="1"/>
</dbReference>
<accession>A0A2S0VQV7</accession>
<feature type="transmembrane region" description="Helical" evidence="7">
    <location>
        <begin position="229"/>
        <end position="251"/>
    </location>
</feature>
<dbReference type="OrthoDB" id="9803968at2"/>
<dbReference type="InterPro" id="IPR011701">
    <property type="entry name" value="MFS"/>
</dbReference>
<gene>
    <name evidence="8" type="ORF">C2869_09235</name>
</gene>
<evidence type="ECO:0000313" key="8">
    <source>
        <dbReference type="EMBL" id="AWB66601.1"/>
    </source>
</evidence>
<comment type="subcellular location">
    <subcellularLocation>
        <location evidence="1">Cell membrane</location>
        <topology evidence="1">Multi-pass membrane protein</topology>
    </subcellularLocation>
</comment>
<dbReference type="CDD" id="cd06173">
    <property type="entry name" value="MFS_MefA_like"/>
    <property type="match status" value="1"/>
</dbReference>
<reference evidence="8 9" key="1">
    <citation type="submission" date="2018-01" db="EMBL/GenBank/DDBJ databases">
        <title>Genome sequence of a Cantenovulum-like bacteria.</title>
        <authorList>
            <person name="Tan W.R."/>
            <person name="Lau N.-S."/>
            <person name="Go F."/>
            <person name="Amirul A.-A.A."/>
        </authorList>
    </citation>
    <scope>NUCLEOTIDE SEQUENCE [LARGE SCALE GENOMIC DNA]</scope>
    <source>
        <strain evidence="8 9">CCB-QB4</strain>
    </source>
</reference>
<sequence length="432" mass="47066">MTKGTFSLFSQRRFLPYFCTQALGAFNDNVYKNSFLLLVAFMSAANLPIGSDLIINLAAGLFILPFFIFSAHAGLLADKLEKSAYIRRVKLFEVFIMAIAAVALLTQQVILLLLLLFLMGCQSAYFGPVKYALLPQHLAKDELVAGNALVELGTFLAILLGTLLAGVIMAQSSGATVAAVLVVVFALLGYLAARKIPYAAPIAPELEVTFSPFKQGWQVVKQCRQQKSIFIAILAISWFWFYGATFLTQFPNLAKQYLQSSPQVVSVLLAIFSVGIGLGSILCSRLSQGKVKLNLVPIGALGLTLFAIHIYWAIPDYGFLAGQVQNASQFLSFGRNYYIMLDLLLIGVFGGLYIVPLYAYIQREAKPEQRAQMIAANNIINALFMVVSAVFAIVLLSVAQLTIPALLAITGAISAVVSGLIFFAQPEYLKRN</sequence>
<dbReference type="Gene3D" id="1.20.1250.20">
    <property type="entry name" value="MFS general substrate transporter like domains"/>
    <property type="match status" value="1"/>
</dbReference>
<keyword evidence="6 7" id="KW-0472">Membrane</keyword>
<protein>
    <submittedName>
        <fullName evidence="8">MFS transporter</fullName>
    </submittedName>
</protein>
<keyword evidence="5 7" id="KW-1133">Transmembrane helix</keyword>
<dbReference type="KEGG" id="cate:C2869_09235"/>
<proteinExistence type="predicted"/>
<dbReference type="GO" id="GO:0005886">
    <property type="term" value="C:plasma membrane"/>
    <property type="evidence" value="ECO:0007669"/>
    <property type="project" value="UniProtKB-SubCell"/>
</dbReference>
<keyword evidence="3" id="KW-1003">Cell membrane</keyword>
<feature type="transmembrane region" description="Helical" evidence="7">
    <location>
        <begin position="405"/>
        <end position="424"/>
    </location>
</feature>
<evidence type="ECO:0000256" key="2">
    <source>
        <dbReference type="ARBA" id="ARBA00022448"/>
    </source>
</evidence>
<dbReference type="InterPro" id="IPR036259">
    <property type="entry name" value="MFS_trans_sf"/>
</dbReference>
<keyword evidence="2" id="KW-0813">Transport</keyword>
<feature type="transmembrane region" description="Helical" evidence="7">
    <location>
        <begin position="295"/>
        <end position="314"/>
    </location>
</feature>
<dbReference type="Proteomes" id="UP000244441">
    <property type="component" value="Chromosome"/>
</dbReference>
<evidence type="ECO:0000313" key="9">
    <source>
        <dbReference type="Proteomes" id="UP000244441"/>
    </source>
</evidence>
<dbReference type="SUPFAM" id="SSF103473">
    <property type="entry name" value="MFS general substrate transporter"/>
    <property type="match status" value="1"/>
</dbReference>
<feature type="transmembrane region" description="Helical" evidence="7">
    <location>
        <begin position="53"/>
        <end position="77"/>
    </location>
</feature>
<dbReference type="AlphaFoldDB" id="A0A2S0VQV7"/>
<evidence type="ECO:0000256" key="4">
    <source>
        <dbReference type="ARBA" id="ARBA00022692"/>
    </source>
</evidence>
<feature type="transmembrane region" description="Helical" evidence="7">
    <location>
        <begin position="379"/>
        <end position="399"/>
    </location>
</feature>
<dbReference type="PANTHER" id="PTHR43266:SF2">
    <property type="entry name" value="MAJOR FACILITATOR SUPERFAMILY (MFS) PROFILE DOMAIN-CONTAINING PROTEIN"/>
    <property type="match status" value="1"/>
</dbReference>
<keyword evidence="9" id="KW-1185">Reference proteome</keyword>
<feature type="transmembrane region" description="Helical" evidence="7">
    <location>
        <begin position="89"/>
        <end position="106"/>
    </location>
</feature>
<name>A0A2S0VQV7_9ALTE</name>
<keyword evidence="4 7" id="KW-0812">Transmembrane</keyword>